<dbReference type="GeneID" id="24606951"/>
<dbReference type="EMBL" id="KM236245">
    <property type="protein sequence ID" value="AIW03209.1"/>
    <property type="molecule type" value="Genomic_DNA"/>
</dbReference>
<evidence type="ECO:0000313" key="1">
    <source>
        <dbReference type="EMBL" id="AIW03209.1"/>
    </source>
</evidence>
<sequence length="91" mass="10026">MSGDGLREVLAEANEEMLFADGFDEALIGTAYRAAGTPVALYNIDLCIEILIERDGMDEEEALEFFDYNVIGSYVGDNTPIFASLLAGRYY</sequence>
<dbReference type="OrthoDB" id="26979at10239"/>
<gene>
    <name evidence="1" type="ORF">CPT_Mater52</name>
</gene>
<evidence type="ECO:0000313" key="2">
    <source>
        <dbReference type="Proteomes" id="UP000030206"/>
    </source>
</evidence>
<accession>A0A0A0RNI6</accession>
<protein>
    <submittedName>
        <fullName evidence="1">Uncharacterized protein</fullName>
    </submittedName>
</protein>
<dbReference type="Proteomes" id="UP000030206">
    <property type="component" value="Segment"/>
</dbReference>
<proteinExistence type="predicted"/>
<name>A0A0A0RNI6_9CAUD</name>
<reference evidence="1 2" key="1">
    <citation type="submission" date="2014-07" db="EMBL/GenBank/DDBJ databases">
        <title>Complete Genome of Bacillus megaterium Myophage Mater.</title>
        <authorList>
            <person name="Lancaster J.C."/>
            <person name="Hodde M.K."/>
            <person name="Hernandez A.C."/>
            <person name="Everett G.F.K."/>
        </authorList>
    </citation>
    <scope>NUCLEOTIDE SEQUENCE [LARGE SCALE GENOMIC DNA]</scope>
</reference>
<dbReference type="KEGG" id="vg:24606951"/>
<dbReference type="RefSeq" id="YP_009151011.1">
    <property type="nucleotide sequence ID" value="NC_027366.1"/>
</dbReference>
<organism evidence="1 2">
    <name type="scientific">Bacillus phage Mater</name>
    <dbReference type="NCBI Taxonomy" id="1540090"/>
    <lineage>
        <taxon>Viruses</taxon>
        <taxon>Duplodnaviria</taxon>
        <taxon>Heunggongvirae</taxon>
        <taxon>Uroviricota</taxon>
        <taxon>Caudoviricetes</taxon>
        <taxon>Herelleviridae</taxon>
        <taxon>Bastillevirinae</taxon>
        <taxon>Matervirus</taxon>
        <taxon>Matervirus mater</taxon>
    </lineage>
</organism>
<keyword evidence="2" id="KW-1185">Reference proteome</keyword>